<dbReference type="Pfam" id="PF01380">
    <property type="entry name" value="SIS"/>
    <property type="match status" value="2"/>
</dbReference>
<evidence type="ECO:0000313" key="11">
    <source>
        <dbReference type="EMBL" id="MBC8562032.1"/>
    </source>
</evidence>
<dbReference type="InterPro" id="IPR047084">
    <property type="entry name" value="GFAT_N"/>
</dbReference>
<dbReference type="InterPro" id="IPR046348">
    <property type="entry name" value="SIS_dom_sf"/>
</dbReference>
<keyword evidence="12" id="KW-1185">Reference proteome</keyword>
<keyword evidence="4 8" id="KW-0032">Aminotransferase</keyword>
<dbReference type="CDD" id="cd05009">
    <property type="entry name" value="SIS_GlmS_GlmD_2"/>
    <property type="match status" value="1"/>
</dbReference>
<dbReference type="EMBL" id="JACRSX010000004">
    <property type="protein sequence ID" value="MBC8562032.1"/>
    <property type="molecule type" value="Genomic_DNA"/>
</dbReference>
<keyword evidence="5 8" id="KW-0808">Transferase</keyword>
<evidence type="ECO:0000256" key="4">
    <source>
        <dbReference type="ARBA" id="ARBA00022576"/>
    </source>
</evidence>
<comment type="caution">
    <text evidence="11">The sequence shown here is derived from an EMBL/GenBank/DDBJ whole genome shotgun (WGS) entry which is preliminary data.</text>
</comment>
<comment type="function">
    <text evidence="8">Catalyzes the first step in hexosamine metabolism, converting fructose-6P into glucosamine-6P using glutamine as a nitrogen source.</text>
</comment>
<evidence type="ECO:0000256" key="3">
    <source>
        <dbReference type="ARBA" id="ARBA00016090"/>
    </source>
</evidence>
<evidence type="ECO:0000256" key="6">
    <source>
        <dbReference type="ARBA" id="ARBA00022737"/>
    </source>
</evidence>
<name>A0ABR7N067_9FIRM</name>
<dbReference type="InterPro" id="IPR029055">
    <property type="entry name" value="Ntn_hydrolases_N"/>
</dbReference>
<evidence type="ECO:0000259" key="10">
    <source>
        <dbReference type="PROSITE" id="PS51464"/>
    </source>
</evidence>
<dbReference type="RefSeq" id="WP_249297581.1">
    <property type="nucleotide sequence ID" value="NZ_JACRSX010000004.1"/>
</dbReference>
<dbReference type="CDD" id="cd00714">
    <property type="entry name" value="GFAT"/>
    <property type="match status" value="1"/>
</dbReference>
<keyword evidence="6" id="KW-0677">Repeat</keyword>
<protein>
    <recommendedName>
        <fullName evidence="3 8">Glutamine--fructose-6-phosphate aminotransferase [isomerizing]</fullName>
        <ecNumber evidence="2 8">2.6.1.16</ecNumber>
    </recommendedName>
    <alternativeName>
        <fullName evidence="8">D-fructose-6-phosphate amidotransferase</fullName>
    </alternativeName>
    <alternativeName>
        <fullName evidence="8">GFAT</fullName>
    </alternativeName>
    <alternativeName>
        <fullName evidence="8">Glucosamine-6-phosphate synthase</fullName>
    </alternativeName>
    <alternativeName>
        <fullName evidence="8">Hexosephosphate aminotransferase</fullName>
    </alternativeName>
    <alternativeName>
        <fullName evidence="8">L-glutamine--D-fructose-6-phosphate amidotransferase</fullName>
    </alternativeName>
</protein>
<dbReference type="InterPro" id="IPR005855">
    <property type="entry name" value="GFAT"/>
</dbReference>
<dbReference type="SUPFAM" id="SSF53697">
    <property type="entry name" value="SIS domain"/>
    <property type="match status" value="1"/>
</dbReference>
<dbReference type="EC" id="2.6.1.16" evidence="2 8"/>
<keyword evidence="8" id="KW-0963">Cytoplasm</keyword>
<dbReference type="PANTHER" id="PTHR10937:SF0">
    <property type="entry name" value="GLUTAMINE--FRUCTOSE-6-PHOSPHATE TRANSAMINASE (ISOMERIZING)"/>
    <property type="match status" value="1"/>
</dbReference>
<dbReference type="PROSITE" id="PS51278">
    <property type="entry name" value="GATASE_TYPE_2"/>
    <property type="match status" value="1"/>
</dbReference>
<evidence type="ECO:0000256" key="7">
    <source>
        <dbReference type="ARBA" id="ARBA00022962"/>
    </source>
</evidence>
<feature type="domain" description="Glutamine amidotransferase type-2" evidence="9">
    <location>
        <begin position="2"/>
        <end position="230"/>
    </location>
</feature>
<dbReference type="NCBIfam" id="TIGR01135">
    <property type="entry name" value="glmS"/>
    <property type="match status" value="1"/>
</dbReference>
<proteinExistence type="inferred from homology"/>
<dbReference type="CDD" id="cd05008">
    <property type="entry name" value="SIS_GlmS_GlmD_1"/>
    <property type="match status" value="1"/>
</dbReference>
<dbReference type="SUPFAM" id="SSF56235">
    <property type="entry name" value="N-terminal nucleophile aminohydrolases (Ntn hydrolases)"/>
    <property type="match status" value="1"/>
</dbReference>
<dbReference type="PANTHER" id="PTHR10937">
    <property type="entry name" value="GLUCOSAMINE--FRUCTOSE-6-PHOSPHATE AMINOTRANSFERASE, ISOMERIZING"/>
    <property type="match status" value="1"/>
</dbReference>
<evidence type="ECO:0000256" key="5">
    <source>
        <dbReference type="ARBA" id="ARBA00022679"/>
    </source>
</evidence>
<dbReference type="Gene3D" id="3.60.20.10">
    <property type="entry name" value="Glutamine Phosphoribosylpyrophosphate, subunit 1, domain 1"/>
    <property type="match status" value="1"/>
</dbReference>
<evidence type="ECO:0000256" key="1">
    <source>
        <dbReference type="ARBA" id="ARBA00001031"/>
    </source>
</evidence>
<dbReference type="HAMAP" id="MF_00164">
    <property type="entry name" value="GlmS"/>
    <property type="match status" value="1"/>
</dbReference>
<dbReference type="InterPro" id="IPR035466">
    <property type="entry name" value="GlmS/AgaS_SIS"/>
</dbReference>
<dbReference type="NCBIfam" id="NF001484">
    <property type="entry name" value="PRK00331.1"/>
    <property type="match status" value="1"/>
</dbReference>
<dbReference type="PROSITE" id="PS51464">
    <property type="entry name" value="SIS"/>
    <property type="match status" value="2"/>
</dbReference>
<dbReference type="InterPro" id="IPR035490">
    <property type="entry name" value="GlmS/FrlB_SIS"/>
</dbReference>
<sequence length="612" mass="67438">MCGIVGYIGSKQAAPILLDGLSKLEYRGYDSAGIAVRDGADKVKIVKAKGRLKGLIEKTDDGHAVPGTCGIGHTRWATHGEPSETNAHPHVSDDGNVVGVHNGIIENYQELKVKLLKKGYEFYSSTDTEVAVKLVDYYYKKYEHTPVDAINHAMVRIRGSYALAMMFAEYPDEIYVARKDSPMIIGVSDGNCYVASDVPAILKYTRNVYYIGNMEIGRLADGKAAFYNLDGDEIEKELVEIKWDAEAAEKGGFEHFMMKEIHEQPKAILDTMNSKIKDGRIDLSDVGLSEEDIKGIDQIYIVACGSAYHTGVVTQYVMEDLARVPVRVELASEFRYRNPILNKDDLVIVVSQSGETADTLAGLRLAKEQGVKTMGIVNVVGSSIAREADNVFYTMAGPEISVATTKAYSAQLIAGYLLSVEFARVRGTITEEQYQGYITEMKTLPEKIDKIIEDKERIQWFASKQANARDIFFVGRGIDYAICMEGSLKLKEISYIHSEAYAAGELKHGTISLIEDGILVIGSLTQDSLYEKTISNMVECKSRGASLMGLTNFGNYSIEDTADFVVYVPKTDPHFAASLAVIPLQLLGYYVSVARGLDVDKPRNLAKSVTVE</sequence>
<evidence type="ECO:0000259" key="9">
    <source>
        <dbReference type="PROSITE" id="PS51278"/>
    </source>
</evidence>
<dbReference type="Gene3D" id="3.40.50.10490">
    <property type="entry name" value="Glucose-6-phosphate isomerase like protein, domain 1"/>
    <property type="match status" value="2"/>
</dbReference>
<accession>A0ABR7N067</accession>
<evidence type="ECO:0000313" key="12">
    <source>
        <dbReference type="Proteomes" id="UP000606193"/>
    </source>
</evidence>
<comment type="subcellular location">
    <subcellularLocation>
        <location evidence="8">Cytoplasm</location>
    </subcellularLocation>
</comment>
<feature type="active site" description="Nucleophile; for GATase activity" evidence="8">
    <location>
        <position position="2"/>
    </location>
</feature>
<evidence type="ECO:0000256" key="2">
    <source>
        <dbReference type="ARBA" id="ARBA00012916"/>
    </source>
</evidence>
<organism evidence="11 12">
    <name type="scientific">Jutongia huaianensis</name>
    <dbReference type="NCBI Taxonomy" id="2763668"/>
    <lineage>
        <taxon>Bacteria</taxon>
        <taxon>Bacillati</taxon>
        <taxon>Bacillota</taxon>
        <taxon>Clostridia</taxon>
        <taxon>Lachnospirales</taxon>
        <taxon>Lachnospiraceae</taxon>
        <taxon>Jutongia</taxon>
    </lineage>
</organism>
<feature type="initiator methionine" description="Removed" evidence="8">
    <location>
        <position position="1"/>
    </location>
</feature>
<dbReference type="InterPro" id="IPR001347">
    <property type="entry name" value="SIS_dom"/>
</dbReference>
<keyword evidence="7" id="KW-0315">Glutamine amidotransferase</keyword>
<dbReference type="GO" id="GO:0004360">
    <property type="term" value="F:glutamine-fructose-6-phosphate transaminase (isomerizing) activity"/>
    <property type="evidence" value="ECO:0007669"/>
    <property type="project" value="UniProtKB-EC"/>
</dbReference>
<feature type="active site" description="For Fru-6P isomerization activity" evidence="8">
    <location>
        <position position="607"/>
    </location>
</feature>
<evidence type="ECO:0000256" key="8">
    <source>
        <dbReference type="HAMAP-Rule" id="MF_00164"/>
    </source>
</evidence>
<feature type="domain" description="SIS" evidence="10">
    <location>
        <begin position="289"/>
        <end position="428"/>
    </location>
</feature>
<dbReference type="Proteomes" id="UP000606193">
    <property type="component" value="Unassembled WGS sequence"/>
</dbReference>
<dbReference type="Pfam" id="PF13522">
    <property type="entry name" value="GATase_6"/>
    <property type="match status" value="1"/>
</dbReference>
<feature type="domain" description="SIS" evidence="10">
    <location>
        <begin position="461"/>
        <end position="602"/>
    </location>
</feature>
<reference evidence="11 12" key="1">
    <citation type="submission" date="2020-08" db="EMBL/GenBank/DDBJ databases">
        <title>Genome public.</title>
        <authorList>
            <person name="Liu C."/>
            <person name="Sun Q."/>
        </authorList>
    </citation>
    <scope>NUCLEOTIDE SEQUENCE [LARGE SCALE GENOMIC DNA]</scope>
    <source>
        <strain evidence="11 12">NSJ-37</strain>
    </source>
</reference>
<gene>
    <name evidence="8 11" type="primary">glmS</name>
    <name evidence="11" type="ORF">H8704_05190</name>
</gene>
<comment type="catalytic activity">
    <reaction evidence="1 8">
        <text>D-fructose 6-phosphate + L-glutamine = D-glucosamine 6-phosphate + L-glutamate</text>
        <dbReference type="Rhea" id="RHEA:13237"/>
        <dbReference type="ChEBI" id="CHEBI:29985"/>
        <dbReference type="ChEBI" id="CHEBI:58359"/>
        <dbReference type="ChEBI" id="CHEBI:58725"/>
        <dbReference type="ChEBI" id="CHEBI:61527"/>
        <dbReference type="EC" id="2.6.1.16"/>
    </reaction>
</comment>
<dbReference type="InterPro" id="IPR017932">
    <property type="entry name" value="GATase_2_dom"/>
</dbReference>
<comment type="subunit">
    <text evidence="8">Homodimer.</text>
</comment>